<reference evidence="3" key="1">
    <citation type="submission" date="2021-01" db="EMBL/GenBank/DDBJ databases">
        <authorList>
            <person name="Corre E."/>
            <person name="Pelletier E."/>
            <person name="Niang G."/>
            <person name="Scheremetjew M."/>
            <person name="Finn R."/>
            <person name="Kale V."/>
            <person name="Holt S."/>
            <person name="Cochrane G."/>
            <person name="Meng A."/>
            <person name="Brown T."/>
            <person name="Cohen L."/>
        </authorList>
    </citation>
    <scope>NUCLEOTIDE SEQUENCE</scope>
    <source>
        <strain evidence="3">Clade-D-RCC1621</strain>
    </source>
</reference>
<feature type="region of interest" description="Disordered" evidence="1">
    <location>
        <begin position="1"/>
        <end position="23"/>
    </location>
</feature>
<name>A0A7S0WG22_9CHLO</name>
<feature type="transmembrane region" description="Helical" evidence="2">
    <location>
        <begin position="295"/>
        <end position="316"/>
    </location>
</feature>
<protein>
    <recommendedName>
        <fullName evidence="4">Transmembrane protein</fullName>
    </recommendedName>
</protein>
<feature type="transmembrane region" description="Helical" evidence="2">
    <location>
        <begin position="253"/>
        <end position="274"/>
    </location>
</feature>
<feature type="transmembrane region" description="Helical" evidence="2">
    <location>
        <begin position="116"/>
        <end position="135"/>
    </location>
</feature>
<dbReference type="AlphaFoldDB" id="A0A7S0WG22"/>
<evidence type="ECO:0000256" key="2">
    <source>
        <dbReference type="SAM" id="Phobius"/>
    </source>
</evidence>
<proteinExistence type="predicted"/>
<keyword evidence="2" id="KW-0472">Membrane</keyword>
<dbReference type="EMBL" id="HBFO01003116">
    <property type="protein sequence ID" value="CAD8811060.1"/>
    <property type="molecule type" value="Transcribed_RNA"/>
</dbReference>
<evidence type="ECO:0008006" key="4">
    <source>
        <dbReference type="Google" id="ProtNLM"/>
    </source>
</evidence>
<accession>A0A7S0WG22</accession>
<feature type="transmembrane region" description="Helical" evidence="2">
    <location>
        <begin position="211"/>
        <end position="233"/>
    </location>
</feature>
<keyword evidence="2" id="KW-0812">Transmembrane</keyword>
<feature type="transmembrane region" description="Helical" evidence="2">
    <location>
        <begin position="90"/>
        <end position="109"/>
    </location>
</feature>
<evidence type="ECO:0000313" key="3">
    <source>
        <dbReference type="EMBL" id="CAD8811060.1"/>
    </source>
</evidence>
<evidence type="ECO:0000256" key="1">
    <source>
        <dbReference type="SAM" id="MobiDB-lite"/>
    </source>
</evidence>
<organism evidence="3">
    <name type="scientific">Ostreococcus mediterraneus</name>
    <dbReference type="NCBI Taxonomy" id="1486918"/>
    <lineage>
        <taxon>Eukaryota</taxon>
        <taxon>Viridiplantae</taxon>
        <taxon>Chlorophyta</taxon>
        <taxon>Mamiellophyceae</taxon>
        <taxon>Mamiellales</taxon>
        <taxon>Bathycoccaceae</taxon>
        <taxon>Ostreococcus</taxon>
    </lineage>
</organism>
<sequence>MSARATGNAAAAAVTSEHATTTTTTTGELAMGGALKGSDETKALLPTTMLASGTSATMTTVQTMDMTAYDHFSVLAWIATDTCWSQSSEWVVVPWALTATFFTFSVWLSRKSSHDFVHAWAVFFWLVGGNSMWMYQEFTGVNEIMRWSSVVCFSLAIALELGQMTICRLVERDGAIDKRNLSNDFQAVAILSWAVHDLCEYMYFDASVSDALASAFLSTWWVMSVVIVMQQSYYLWVQSRALSLDPNDSGWDYALALWAWSIGCVIWGYGDIYLPNQHPAALFKLPSDPLNMRWYTFWVIMVGSIPLAIWCCKYLWHKITCSSAKSG</sequence>
<keyword evidence="2" id="KW-1133">Transmembrane helix</keyword>
<gene>
    <name evidence="3" type="ORF">OMED0930_LOCUS2154</name>
</gene>